<dbReference type="PANTHER" id="PTHR47558">
    <property type="entry name" value="HISTONE DEACETYLASE HOS3"/>
    <property type="match status" value="1"/>
</dbReference>
<proteinExistence type="predicted"/>
<feature type="region of interest" description="Disordered" evidence="1">
    <location>
        <begin position="663"/>
        <end position="725"/>
    </location>
</feature>
<dbReference type="OMA" id="GTQSIAW"/>
<dbReference type="SUPFAM" id="SSF52768">
    <property type="entry name" value="Arginase/deacetylase"/>
    <property type="match status" value="1"/>
</dbReference>
<dbReference type="InParanoid" id="G7DXH0"/>
<feature type="region of interest" description="Disordered" evidence="1">
    <location>
        <begin position="605"/>
        <end position="638"/>
    </location>
</feature>
<feature type="domain" description="Histone deacetylase" evidence="2">
    <location>
        <begin position="215"/>
        <end position="520"/>
    </location>
</feature>
<dbReference type="RefSeq" id="XP_014569684.1">
    <property type="nucleotide sequence ID" value="XM_014714198.1"/>
</dbReference>
<dbReference type="GO" id="GO:0010468">
    <property type="term" value="P:regulation of gene expression"/>
    <property type="evidence" value="ECO:0007669"/>
    <property type="project" value="UniProtKB-ARBA"/>
</dbReference>
<dbReference type="PRINTS" id="PR01270">
    <property type="entry name" value="HDASUPER"/>
</dbReference>
<dbReference type="STRING" id="764103.G7DXH0"/>
<feature type="region of interest" description="Disordered" evidence="1">
    <location>
        <begin position="110"/>
        <end position="130"/>
    </location>
</feature>
<dbReference type="HOGENOM" id="CLU_013370_2_0_1"/>
<organism evidence="3 4">
    <name type="scientific">Mixia osmundae (strain CBS 9802 / IAM 14324 / JCM 22182 / KY 12970)</name>
    <dbReference type="NCBI Taxonomy" id="764103"/>
    <lineage>
        <taxon>Eukaryota</taxon>
        <taxon>Fungi</taxon>
        <taxon>Dikarya</taxon>
        <taxon>Basidiomycota</taxon>
        <taxon>Pucciniomycotina</taxon>
        <taxon>Mixiomycetes</taxon>
        <taxon>Mixiales</taxon>
        <taxon>Mixiaceae</taxon>
        <taxon>Mixia</taxon>
    </lineage>
</organism>
<dbReference type="PANTHER" id="PTHR47558:SF1">
    <property type="entry name" value="HISTONE DEACETYLASE HOS3"/>
    <property type="match status" value="1"/>
</dbReference>
<dbReference type="InterPro" id="IPR053244">
    <property type="entry name" value="HDAC_HD_type_1"/>
</dbReference>
<dbReference type="Gene3D" id="3.40.800.20">
    <property type="entry name" value="Histone deacetylase domain"/>
    <property type="match status" value="1"/>
</dbReference>
<evidence type="ECO:0000313" key="3">
    <source>
        <dbReference type="EMBL" id="GAA95280.1"/>
    </source>
</evidence>
<feature type="compositionally biased region" description="Polar residues" evidence="1">
    <location>
        <begin position="25"/>
        <end position="39"/>
    </location>
</feature>
<dbReference type="CDD" id="cd09998">
    <property type="entry name" value="HDAC_Hos3"/>
    <property type="match status" value="1"/>
</dbReference>
<dbReference type="Pfam" id="PF00850">
    <property type="entry name" value="Hist_deacetyl"/>
    <property type="match status" value="1"/>
</dbReference>
<comment type="caution">
    <text evidence="3">The sequence shown here is derived from an EMBL/GenBank/DDBJ whole genome shotgun (WGS) entry which is preliminary data.</text>
</comment>
<reference evidence="3 4" key="2">
    <citation type="journal article" date="2012" name="Open Biol.">
        <title>Characteristics of nucleosomes and linker DNA regions on the genome of the basidiomycete Mixia osmundae revealed by mono- and dinucleosome mapping.</title>
        <authorList>
            <person name="Nishida H."/>
            <person name="Kondo S."/>
            <person name="Matsumoto T."/>
            <person name="Suzuki Y."/>
            <person name="Yoshikawa H."/>
            <person name="Taylor T.D."/>
            <person name="Sugiyama J."/>
        </authorList>
    </citation>
    <scope>NUCLEOTIDE SEQUENCE [LARGE SCALE GENOMIC DNA]</scope>
    <source>
        <strain evidence="4">CBS 9802 / IAM 14324 / JCM 22182 / KY 12970</strain>
    </source>
</reference>
<feature type="region of interest" description="Disordered" evidence="1">
    <location>
        <begin position="1"/>
        <end position="40"/>
    </location>
</feature>
<dbReference type="GO" id="GO:0004407">
    <property type="term" value="F:histone deacetylase activity"/>
    <property type="evidence" value="ECO:0007669"/>
    <property type="project" value="TreeGrafter"/>
</dbReference>
<accession>G7DXH0</accession>
<dbReference type="InterPro" id="IPR023801">
    <property type="entry name" value="His_deacetylse_dom"/>
</dbReference>
<gene>
    <name evidence="3" type="primary">Mo01936</name>
    <name evidence="3" type="ORF">E5Q_01936</name>
</gene>
<reference evidence="3 4" key="1">
    <citation type="journal article" date="2011" name="J. Gen. Appl. Microbiol.">
        <title>Draft genome sequencing of the enigmatic basidiomycete Mixia osmundae.</title>
        <authorList>
            <person name="Nishida H."/>
            <person name="Nagatsuka Y."/>
            <person name="Sugiyama J."/>
        </authorList>
    </citation>
    <scope>NUCLEOTIDE SEQUENCE [LARGE SCALE GENOMIC DNA]</scope>
    <source>
        <strain evidence="4">CBS 9802 / IAM 14324 / JCM 22182 / KY 12970</strain>
    </source>
</reference>
<dbReference type="AlphaFoldDB" id="G7DXH0"/>
<dbReference type="OrthoDB" id="5232919at2759"/>
<dbReference type="InterPro" id="IPR023696">
    <property type="entry name" value="Ureohydrolase_dom_sf"/>
</dbReference>
<protein>
    <recommendedName>
        <fullName evidence="2">Histone deacetylase domain-containing protein</fullName>
    </recommendedName>
</protein>
<name>G7DXH0_MIXOS</name>
<evidence type="ECO:0000256" key="1">
    <source>
        <dbReference type="SAM" id="MobiDB-lite"/>
    </source>
</evidence>
<dbReference type="InterPro" id="IPR000286">
    <property type="entry name" value="HDACs"/>
</dbReference>
<evidence type="ECO:0000313" key="4">
    <source>
        <dbReference type="Proteomes" id="UP000009131"/>
    </source>
</evidence>
<dbReference type="GO" id="GO:0005634">
    <property type="term" value="C:nucleus"/>
    <property type="evidence" value="ECO:0007669"/>
    <property type="project" value="TreeGrafter"/>
</dbReference>
<sequence>MEYREASLGATSSDGYATAQESERSPSVGTEPGASQGTLPQLDDATAVKLSTLLLDSVQPASDTPKIRVYIQPDCTKHKYVRTPDSATIVERPERLKACHAGVAGAWAFSRGDPSRPVEPVPTPTNPHSVSIGAAREDADASLDALMNRLSVNNATSSQTSEHSLSWTETLLLDTDPFEVILSSASLPLTDTSVQHIHGGLEANEQASTSAYPSDLIKWIEACRAITPGESEIPAHLSQGDLYLCPGSLDAIQGALGATCQAIDHALASAQPESALVLVRPPGHHCGQSSPSGFCFVNTVLIGAAHAFHRHNINRVILLDQDLHHGNGSQDIAFRLNAEANALLSDSRKTTPTTSPLRSKPAKHDPLRVFYGSLHDVMSYPCEDGDPDRVQAASVTLAGPHGQWISNAHLDEYSSETDFHERLYPCYRSALIGAAERFIEQTDAEPSRTLVLVSAGFDASQHEYSSMQRHNRRVPTSFFSRFAVDAASFAKRFAAGKLVSVLEGGYSDTALCSGVAAYLTGLVSHTRDDQQAVMHTETPWDPKTLAKLEKTCFVGYKQAGRRATLQPHQSKDQAAAPEHDWLKQAAEAFAVIQGRDLSTAYATSAAAAPSSMSLRERKPKAYGDAATPPASPRKAQRAVSARATPVFGSRKLDQPQFSLAELEKRRQPKPLIFTSPAPWQPTPPVDQPEQAINRGPEDPTAPALHTATNQPPPHVKFIWRGGDAP</sequence>
<dbReference type="InterPro" id="IPR037138">
    <property type="entry name" value="His_deacetylse_dom_sf"/>
</dbReference>
<dbReference type="eggNOG" id="KOG1343">
    <property type="taxonomic scope" value="Eukaryota"/>
</dbReference>
<keyword evidence="4" id="KW-1185">Reference proteome</keyword>
<evidence type="ECO:0000259" key="2">
    <source>
        <dbReference type="Pfam" id="PF00850"/>
    </source>
</evidence>
<dbReference type="EMBL" id="BABT02000061">
    <property type="protein sequence ID" value="GAA95280.1"/>
    <property type="molecule type" value="Genomic_DNA"/>
</dbReference>
<dbReference type="Proteomes" id="UP000009131">
    <property type="component" value="Unassembled WGS sequence"/>
</dbReference>